<dbReference type="GO" id="GO:0005886">
    <property type="term" value="C:plasma membrane"/>
    <property type="evidence" value="ECO:0007669"/>
    <property type="project" value="UniProtKB-SubCell"/>
</dbReference>
<organism evidence="9 10">
    <name type="scientific">Lactonifactor longoviformis DSM 17459</name>
    <dbReference type="NCBI Taxonomy" id="1122155"/>
    <lineage>
        <taxon>Bacteria</taxon>
        <taxon>Bacillati</taxon>
        <taxon>Bacillota</taxon>
        <taxon>Clostridia</taxon>
        <taxon>Eubacteriales</taxon>
        <taxon>Clostridiaceae</taxon>
        <taxon>Lactonifactor</taxon>
    </lineage>
</organism>
<accession>A0A1M4ZX96</accession>
<protein>
    <submittedName>
        <fullName evidence="9">Ribose transport system permease protein</fullName>
    </submittedName>
</protein>
<feature type="transmembrane region" description="Helical" evidence="8">
    <location>
        <begin position="174"/>
        <end position="196"/>
    </location>
</feature>
<feature type="transmembrane region" description="Helical" evidence="8">
    <location>
        <begin position="258"/>
        <end position="276"/>
    </location>
</feature>
<feature type="transmembrane region" description="Helical" evidence="8">
    <location>
        <begin position="141"/>
        <end position="162"/>
    </location>
</feature>
<feature type="transmembrane region" description="Helical" evidence="8">
    <location>
        <begin position="58"/>
        <end position="79"/>
    </location>
</feature>
<proteinExistence type="predicted"/>
<feature type="transmembrane region" description="Helical" evidence="8">
    <location>
        <begin position="226"/>
        <end position="246"/>
    </location>
</feature>
<evidence type="ECO:0000256" key="8">
    <source>
        <dbReference type="SAM" id="Phobius"/>
    </source>
</evidence>
<evidence type="ECO:0000256" key="6">
    <source>
        <dbReference type="ARBA" id="ARBA00022989"/>
    </source>
</evidence>
<dbReference type="InterPro" id="IPR001851">
    <property type="entry name" value="ABC_transp_permease"/>
</dbReference>
<evidence type="ECO:0000256" key="3">
    <source>
        <dbReference type="ARBA" id="ARBA00022475"/>
    </source>
</evidence>
<feature type="transmembrane region" description="Helical" evidence="8">
    <location>
        <begin position="107"/>
        <end position="129"/>
    </location>
</feature>
<evidence type="ECO:0000313" key="9">
    <source>
        <dbReference type="EMBL" id="SHF22467.1"/>
    </source>
</evidence>
<comment type="subcellular location">
    <subcellularLocation>
        <location evidence="1">Cell membrane</location>
        <topology evidence="1">Multi-pass membrane protein</topology>
    </subcellularLocation>
</comment>
<gene>
    <name evidence="9" type="ORF">SAMN02745158_02937</name>
</gene>
<evidence type="ECO:0000256" key="2">
    <source>
        <dbReference type="ARBA" id="ARBA00022448"/>
    </source>
</evidence>
<keyword evidence="4" id="KW-0997">Cell inner membrane</keyword>
<dbReference type="Proteomes" id="UP000184245">
    <property type="component" value="Unassembled WGS sequence"/>
</dbReference>
<dbReference type="GO" id="GO:0022857">
    <property type="term" value="F:transmembrane transporter activity"/>
    <property type="evidence" value="ECO:0007669"/>
    <property type="project" value="InterPro"/>
</dbReference>
<keyword evidence="6 8" id="KW-1133">Transmembrane helix</keyword>
<keyword evidence="3" id="KW-1003">Cell membrane</keyword>
<evidence type="ECO:0000256" key="5">
    <source>
        <dbReference type="ARBA" id="ARBA00022692"/>
    </source>
</evidence>
<dbReference type="AlphaFoldDB" id="A0A1M4ZX96"/>
<evidence type="ECO:0000256" key="1">
    <source>
        <dbReference type="ARBA" id="ARBA00004651"/>
    </source>
</evidence>
<keyword evidence="2" id="KW-0813">Transport</keyword>
<dbReference type="Pfam" id="PF02653">
    <property type="entry name" value="BPD_transp_2"/>
    <property type="match status" value="1"/>
</dbReference>
<sequence length="344" mass="36850">MSCRYSFERTEKRVMLVNVNKKTVISAYLPQLLLLAAVILFLGREAEGFLTLSNLRNVLVMQVPFLFLLSMGMTISVVVKGLDLSIGANMALSSCVAGLVIKSQGMAAGIAAGILAGCLLGAVNGLLIAKVKLPAFIATYGMDWIGKGLCYVLMMGTTAYGFPKALRELSSGETAGISNLLLAAGIIYGIYSFILYHTVPGRNIYAIGLNLEGARFSGVMADRTMICAYIMNGFLAAVTGLLYIGQLDAVDPTIAEGWNIKLIAAVLIGGASMSGGKADLNHTLLGVLILSFLTNGINLLGISSLWQQLVIGLVIICSIFMDKFSRLILEYREKQNWIKREGSL</sequence>
<keyword evidence="10" id="KW-1185">Reference proteome</keyword>
<name>A0A1M4ZX96_9CLOT</name>
<evidence type="ECO:0000256" key="4">
    <source>
        <dbReference type="ARBA" id="ARBA00022519"/>
    </source>
</evidence>
<evidence type="ECO:0000256" key="7">
    <source>
        <dbReference type="ARBA" id="ARBA00023136"/>
    </source>
</evidence>
<dbReference type="EMBL" id="FQVI01000017">
    <property type="protein sequence ID" value="SHF22467.1"/>
    <property type="molecule type" value="Genomic_DNA"/>
</dbReference>
<dbReference type="CDD" id="cd06579">
    <property type="entry name" value="TM_PBP1_transp_AraH_like"/>
    <property type="match status" value="1"/>
</dbReference>
<dbReference type="STRING" id="1122155.SAMN02745158_02937"/>
<dbReference type="PANTHER" id="PTHR32196">
    <property type="entry name" value="ABC TRANSPORTER PERMEASE PROTEIN YPHD-RELATED-RELATED"/>
    <property type="match status" value="1"/>
</dbReference>
<evidence type="ECO:0000313" key="10">
    <source>
        <dbReference type="Proteomes" id="UP000184245"/>
    </source>
</evidence>
<dbReference type="PANTHER" id="PTHR32196:SF21">
    <property type="entry name" value="ABC TRANSPORTER PERMEASE PROTEIN YPHD-RELATED"/>
    <property type="match status" value="1"/>
</dbReference>
<feature type="transmembrane region" description="Helical" evidence="8">
    <location>
        <begin position="84"/>
        <end position="101"/>
    </location>
</feature>
<feature type="transmembrane region" description="Helical" evidence="8">
    <location>
        <begin position="283"/>
        <end position="303"/>
    </location>
</feature>
<keyword evidence="7 8" id="KW-0472">Membrane</keyword>
<keyword evidence="5 8" id="KW-0812">Transmembrane</keyword>
<feature type="transmembrane region" description="Helical" evidence="8">
    <location>
        <begin position="309"/>
        <end position="329"/>
    </location>
</feature>
<reference evidence="9 10" key="1">
    <citation type="submission" date="2016-11" db="EMBL/GenBank/DDBJ databases">
        <authorList>
            <person name="Jaros S."/>
            <person name="Januszkiewicz K."/>
            <person name="Wedrychowicz H."/>
        </authorList>
    </citation>
    <scope>NUCLEOTIDE SEQUENCE [LARGE SCALE GENOMIC DNA]</scope>
    <source>
        <strain evidence="9 10">DSM 17459</strain>
    </source>
</reference>